<dbReference type="NCBIfam" id="TIGR00791">
    <property type="entry name" value="gntP"/>
    <property type="match status" value="1"/>
</dbReference>
<dbReference type="PANTHER" id="PTHR30354:SF11">
    <property type="entry name" value="PERMEASE"/>
    <property type="match status" value="1"/>
</dbReference>
<feature type="transmembrane region" description="Helical" evidence="1">
    <location>
        <begin position="142"/>
        <end position="160"/>
    </location>
</feature>
<keyword evidence="1" id="KW-0472">Membrane</keyword>
<evidence type="ECO:0000256" key="1">
    <source>
        <dbReference type="SAM" id="Phobius"/>
    </source>
</evidence>
<dbReference type="InterPro" id="IPR003474">
    <property type="entry name" value="Glcn_transporter"/>
</dbReference>
<dbReference type="EMBL" id="FRDI01000016">
    <property type="protein sequence ID" value="SHN71931.1"/>
    <property type="molecule type" value="Genomic_DNA"/>
</dbReference>
<dbReference type="GO" id="GO:0015128">
    <property type="term" value="F:gluconate transmembrane transporter activity"/>
    <property type="evidence" value="ECO:0007669"/>
    <property type="project" value="InterPro"/>
</dbReference>
<dbReference type="AlphaFoldDB" id="A0A1M7TMD9"/>
<dbReference type="GO" id="GO:0005886">
    <property type="term" value="C:plasma membrane"/>
    <property type="evidence" value="ECO:0007669"/>
    <property type="project" value="TreeGrafter"/>
</dbReference>
<feature type="transmembrane region" description="Helical" evidence="1">
    <location>
        <begin position="279"/>
        <end position="297"/>
    </location>
</feature>
<evidence type="ECO:0000313" key="2">
    <source>
        <dbReference type="EMBL" id="SHN71931.1"/>
    </source>
</evidence>
<keyword evidence="1" id="KW-0812">Transmembrane</keyword>
<reference evidence="2 3" key="1">
    <citation type="submission" date="2016-12" db="EMBL/GenBank/DDBJ databases">
        <authorList>
            <person name="Song W.-J."/>
            <person name="Kurnit D.M."/>
        </authorList>
    </citation>
    <scope>NUCLEOTIDE SEQUENCE [LARGE SCALE GENOMIC DNA]</scope>
    <source>
        <strain evidence="2 3">DSM 11393</strain>
    </source>
</reference>
<gene>
    <name evidence="2" type="ORF">SAMN02745728_02253</name>
</gene>
<feature type="transmembrane region" description="Helical" evidence="1">
    <location>
        <begin position="64"/>
        <end position="85"/>
    </location>
</feature>
<sequence>MEISSNQMALSLTVGIITLIVLILWTRIHAFPALLIAAILTGIVGGMGFLPVMESITKGFGSTLGSIGLIIGLGIMMGELFEISGAAKRMAKTFISFFGKGREEIALAVTGFIVSVPIFCDSGFVILSPLAKAISRRTGKSVITLGVALAAGLVVTHHLVPPTPGPVAAANNFGVSIGVMLIWGVLLAIPVTISAVLYARYIGNKIFRLPALDGEGYVNQPYPVGAGGKWLEERDDDATLPSAFMSFLPILAPVGLIVAGTLAKMFGLQGVLGTTIQGFGHPVVAVGIGLLIAIYGLTPGRFSRDEVVDAMDKSVRQAGIILFVTGAGGALGAVLRDSGAAKSVAEAIATLNLLPILLPLIIATIVRLLQGSGTVSMITASSIVAPMAPTLELDPVLGALACCAGSLFFGYFNDSYFWVVNRILGVSNVKEQIKIWSVTTTICWAVASTILIIASFIV</sequence>
<name>A0A1M7TMD9_9BACT</name>
<dbReference type="PIRSF" id="PIRSF002746">
    <property type="entry name" value="Gluconate_transporter"/>
    <property type="match status" value="1"/>
</dbReference>
<evidence type="ECO:0000313" key="3">
    <source>
        <dbReference type="Proteomes" id="UP000186469"/>
    </source>
</evidence>
<dbReference type="STRING" id="1121455.SAMN02745728_02253"/>
<accession>A0A1M7TMD9</accession>
<feature type="transmembrane region" description="Helical" evidence="1">
    <location>
        <begin position="318"/>
        <end position="335"/>
    </location>
</feature>
<keyword evidence="3" id="KW-1185">Reference proteome</keyword>
<dbReference type="RefSeq" id="WP_072697926.1">
    <property type="nucleotide sequence ID" value="NZ_FRDI01000016.1"/>
</dbReference>
<protein>
    <submittedName>
        <fullName evidence="2">Gluconate:H+ symporter, GntP family</fullName>
    </submittedName>
</protein>
<feature type="transmembrane region" description="Helical" evidence="1">
    <location>
        <begin position="180"/>
        <end position="199"/>
    </location>
</feature>
<feature type="transmembrane region" description="Helical" evidence="1">
    <location>
        <begin position="7"/>
        <end position="25"/>
    </location>
</feature>
<keyword evidence="1" id="KW-1133">Transmembrane helix</keyword>
<feature type="transmembrane region" description="Helical" evidence="1">
    <location>
        <begin position="396"/>
        <end position="413"/>
    </location>
</feature>
<proteinExistence type="predicted"/>
<feature type="transmembrane region" description="Helical" evidence="1">
    <location>
        <begin position="244"/>
        <end position="267"/>
    </location>
</feature>
<feature type="transmembrane region" description="Helical" evidence="1">
    <location>
        <begin position="105"/>
        <end position="130"/>
    </location>
</feature>
<organism evidence="2 3">
    <name type="scientific">Desulfovibrio litoralis DSM 11393</name>
    <dbReference type="NCBI Taxonomy" id="1121455"/>
    <lineage>
        <taxon>Bacteria</taxon>
        <taxon>Pseudomonadati</taxon>
        <taxon>Thermodesulfobacteriota</taxon>
        <taxon>Desulfovibrionia</taxon>
        <taxon>Desulfovibrionales</taxon>
        <taxon>Desulfovibrionaceae</taxon>
        <taxon>Desulfovibrio</taxon>
    </lineage>
</organism>
<dbReference type="Proteomes" id="UP000186469">
    <property type="component" value="Unassembled WGS sequence"/>
</dbReference>
<feature type="transmembrane region" description="Helical" evidence="1">
    <location>
        <begin position="31"/>
        <end position="52"/>
    </location>
</feature>
<feature type="transmembrane region" description="Helical" evidence="1">
    <location>
        <begin position="433"/>
        <end position="457"/>
    </location>
</feature>
<dbReference type="OrthoDB" id="9787129at2"/>
<dbReference type="Pfam" id="PF02447">
    <property type="entry name" value="GntP_permease"/>
    <property type="match status" value="1"/>
</dbReference>
<feature type="transmembrane region" description="Helical" evidence="1">
    <location>
        <begin position="347"/>
        <end position="369"/>
    </location>
</feature>
<dbReference type="PANTHER" id="PTHR30354">
    <property type="entry name" value="GNT FAMILY GLUCONATE TRANSPORTER"/>
    <property type="match status" value="1"/>
</dbReference>